<dbReference type="PANTHER" id="PTHR30514:SF18">
    <property type="entry name" value="RPIR-FAMILY TRANSCRIPTIONAL REGULATOR"/>
    <property type="match status" value="1"/>
</dbReference>
<dbReference type="GO" id="GO:1901135">
    <property type="term" value="P:carbohydrate derivative metabolic process"/>
    <property type="evidence" value="ECO:0007669"/>
    <property type="project" value="InterPro"/>
</dbReference>
<dbReference type="PANTHER" id="PTHR30514">
    <property type="entry name" value="GLUCOKINASE"/>
    <property type="match status" value="1"/>
</dbReference>
<accession>A0A0D2JMS3</accession>
<dbReference type="SUPFAM" id="SSF53697">
    <property type="entry name" value="SIS domain"/>
    <property type="match status" value="1"/>
</dbReference>
<keyword evidence="7" id="KW-1185">Reference proteome</keyword>
<comment type="caution">
    <text evidence="6">The sequence shown here is derived from an EMBL/GenBank/DDBJ whole genome shotgun (WGS) entry which is preliminary data.</text>
</comment>
<evidence type="ECO:0008006" key="8">
    <source>
        <dbReference type="Google" id="ProtNLM"/>
    </source>
</evidence>
<evidence type="ECO:0000256" key="1">
    <source>
        <dbReference type="ARBA" id="ARBA00023015"/>
    </source>
</evidence>
<protein>
    <recommendedName>
        <fullName evidence="8">Transcriptional regulator</fullName>
    </recommendedName>
</protein>
<dbReference type="AlphaFoldDB" id="A0A0D2JMS3"/>
<feature type="domain" description="HTH rpiR-type" evidence="4">
    <location>
        <begin position="6"/>
        <end position="82"/>
    </location>
</feature>
<dbReference type="FunCoup" id="A0A0D2JMS3">
    <property type="interactions" value="9"/>
</dbReference>
<sequence>MTLLDKKFFGSLQASYSRLTPGEKLVAEYLSANLQVAAFMTCSELGKASGVSETTVIRLAGTLGYSGYSELKKAMQKLVRKSLSTSDQLDSTIRNIGQAGYLNEIYELDQQNLSQTFYLNSTQDIEQAVTMMCRAGKLIIAGLGLSTGVVRFLSGRLRRIKKDVIEINATGHVLVEKMAMATGEDLLIAFSFPSYSKDMPKVFRHMKEELGGKTMLISDSRVGETQRFADLVLLAVSDSLAFTNSMVAPFMLANMLSVGVALQNQEGSLEQLRKNQLLADTLGHSFSSFKGDGFDEK</sequence>
<dbReference type="PROSITE" id="PS51071">
    <property type="entry name" value="HTH_RPIR"/>
    <property type="match status" value="1"/>
</dbReference>
<dbReference type="Pfam" id="PF01380">
    <property type="entry name" value="SIS"/>
    <property type="match status" value="1"/>
</dbReference>
<feature type="domain" description="SIS" evidence="5">
    <location>
        <begin position="128"/>
        <end position="266"/>
    </location>
</feature>
<dbReference type="Gene3D" id="1.10.10.10">
    <property type="entry name" value="Winged helix-like DNA-binding domain superfamily/Winged helix DNA-binding domain"/>
    <property type="match status" value="1"/>
</dbReference>
<dbReference type="CDD" id="cd05013">
    <property type="entry name" value="SIS_RpiR"/>
    <property type="match status" value="1"/>
</dbReference>
<dbReference type="EMBL" id="AZAC01000083">
    <property type="protein sequence ID" value="KIX10790.1"/>
    <property type="molecule type" value="Genomic_DNA"/>
</dbReference>
<proteinExistence type="predicted"/>
<dbReference type="InterPro" id="IPR009057">
    <property type="entry name" value="Homeodomain-like_sf"/>
</dbReference>
<evidence type="ECO:0000256" key="2">
    <source>
        <dbReference type="ARBA" id="ARBA00023125"/>
    </source>
</evidence>
<dbReference type="InterPro" id="IPR047640">
    <property type="entry name" value="RpiR-like"/>
</dbReference>
<dbReference type="InParanoid" id="A0A0D2JMS3"/>
<evidence type="ECO:0000259" key="5">
    <source>
        <dbReference type="PROSITE" id="PS51464"/>
    </source>
</evidence>
<dbReference type="RefSeq" id="WP_044352892.1">
    <property type="nucleotide sequence ID" value="NZ_AZAC01000083.1"/>
</dbReference>
<keyword evidence="3" id="KW-0804">Transcription</keyword>
<evidence type="ECO:0000256" key="3">
    <source>
        <dbReference type="ARBA" id="ARBA00023163"/>
    </source>
</evidence>
<dbReference type="InterPro" id="IPR036388">
    <property type="entry name" value="WH-like_DNA-bd_sf"/>
</dbReference>
<dbReference type="InterPro" id="IPR035472">
    <property type="entry name" value="RpiR-like_SIS"/>
</dbReference>
<organism evidence="6 7">
    <name type="scientific">Dethiosulfatarculus sandiegensis</name>
    <dbReference type="NCBI Taxonomy" id="1429043"/>
    <lineage>
        <taxon>Bacteria</taxon>
        <taxon>Pseudomonadati</taxon>
        <taxon>Thermodesulfobacteriota</taxon>
        <taxon>Desulfarculia</taxon>
        <taxon>Desulfarculales</taxon>
        <taxon>Desulfarculaceae</taxon>
        <taxon>Dethiosulfatarculus</taxon>
    </lineage>
</organism>
<dbReference type="GO" id="GO:0097367">
    <property type="term" value="F:carbohydrate derivative binding"/>
    <property type="evidence" value="ECO:0007669"/>
    <property type="project" value="InterPro"/>
</dbReference>
<name>A0A0D2JMS3_9BACT</name>
<reference evidence="6 7" key="1">
    <citation type="submission" date="2013-11" db="EMBL/GenBank/DDBJ databases">
        <title>Metagenomic analysis of a methanogenic consortium involved in long chain n-alkane degradation.</title>
        <authorList>
            <person name="Davidova I.A."/>
            <person name="Callaghan A.V."/>
            <person name="Wawrik B."/>
            <person name="Pruitt S."/>
            <person name="Marks C."/>
            <person name="Duncan K.E."/>
            <person name="Suflita J.M."/>
        </authorList>
    </citation>
    <scope>NUCLEOTIDE SEQUENCE [LARGE SCALE GENOMIC DNA]</scope>
    <source>
        <strain evidence="6 7">SPR</strain>
    </source>
</reference>
<dbReference type="OrthoDB" id="5415295at2"/>
<dbReference type="InterPro" id="IPR046348">
    <property type="entry name" value="SIS_dom_sf"/>
</dbReference>
<dbReference type="InterPro" id="IPR001347">
    <property type="entry name" value="SIS_dom"/>
</dbReference>
<dbReference type="Pfam" id="PF01418">
    <property type="entry name" value="HTH_6"/>
    <property type="match status" value="1"/>
</dbReference>
<dbReference type="PROSITE" id="PS51464">
    <property type="entry name" value="SIS"/>
    <property type="match status" value="1"/>
</dbReference>
<keyword evidence="1" id="KW-0805">Transcription regulation</keyword>
<dbReference type="STRING" id="1429043.X474_27715"/>
<dbReference type="GO" id="GO:0003677">
    <property type="term" value="F:DNA binding"/>
    <property type="evidence" value="ECO:0007669"/>
    <property type="project" value="UniProtKB-KW"/>
</dbReference>
<dbReference type="PATRIC" id="fig|1429043.3.peg.5889"/>
<evidence type="ECO:0000259" key="4">
    <source>
        <dbReference type="PROSITE" id="PS51071"/>
    </source>
</evidence>
<evidence type="ECO:0000313" key="6">
    <source>
        <dbReference type="EMBL" id="KIX10790.1"/>
    </source>
</evidence>
<dbReference type="Proteomes" id="UP000032233">
    <property type="component" value="Unassembled WGS sequence"/>
</dbReference>
<dbReference type="GO" id="GO:0003700">
    <property type="term" value="F:DNA-binding transcription factor activity"/>
    <property type="evidence" value="ECO:0007669"/>
    <property type="project" value="InterPro"/>
</dbReference>
<evidence type="ECO:0000313" key="7">
    <source>
        <dbReference type="Proteomes" id="UP000032233"/>
    </source>
</evidence>
<gene>
    <name evidence="6" type="ORF">X474_27715</name>
</gene>
<dbReference type="SUPFAM" id="SSF46689">
    <property type="entry name" value="Homeodomain-like"/>
    <property type="match status" value="1"/>
</dbReference>
<dbReference type="InterPro" id="IPR000281">
    <property type="entry name" value="HTH_RpiR"/>
</dbReference>
<dbReference type="Gene3D" id="3.40.50.10490">
    <property type="entry name" value="Glucose-6-phosphate isomerase like protein, domain 1"/>
    <property type="match status" value="1"/>
</dbReference>
<keyword evidence="2" id="KW-0238">DNA-binding</keyword>